<evidence type="ECO:0000256" key="1">
    <source>
        <dbReference type="SAM" id="Phobius"/>
    </source>
</evidence>
<reference evidence="2" key="2">
    <citation type="submission" date="2013-04" db="UniProtKB">
        <authorList>
            <consortium name="EnsemblPlants"/>
        </authorList>
    </citation>
    <scope>IDENTIFICATION</scope>
</reference>
<evidence type="ECO:0000313" key="3">
    <source>
        <dbReference type="Proteomes" id="UP000006038"/>
    </source>
</evidence>
<dbReference type="eggNOG" id="KOG0025">
    <property type="taxonomic scope" value="Eukaryota"/>
</dbReference>
<dbReference type="EnsemblPlants" id="OB12G10100.1">
    <property type="protein sequence ID" value="OB12G10100.1"/>
    <property type="gene ID" value="OB12G10100"/>
</dbReference>
<keyword evidence="1" id="KW-0812">Transmembrane</keyword>
<name>J3NAK2_ORYBR</name>
<protein>
    <submittedName>
        <fullName evidence="2">Uncharacterized protein</fullName>
    </submittedName>
</protein>
<keyword evidence="1" id="KW-0472">Membrane</keyword>
<proteinExistence type="predicted"/>
<dbReference type="Gramene" id="OB12G10100.1">
    <property type="protein sequence ID" value="OB12G10100.1"/>
    <property type="gene ID" value="OB12G10100"/>
</dbReference>
<accession>J3NAK2</accession>
<reference evidence="2" key="1">
    <citation type="journal article" date="2013" name="Nat. Commun.">
        <title>Whole-genome sequencing of Oryza brachyantha reveals mechanisms underlying Oryza genome evolution.</title>
        <authorList>
            <person name="Chen J."/>
            <person name="Huang Q."/>
            <person name="Gao D."/>
            <person name="Wang J."/>
            <person name="Lang Y."/>
            <person name="Liu T."/>
            <person name="Li B."/>
            <person name="Bai Z."/>
            <person name="Luis Goicoechea J."/>
            <person name="Liang C."/>
            <person name="Chen C."/>
            <person name="Zhang W."/>
            <person name="Sun S."/>
            <person name="Liao Y."/>
            <person name="Zhang X."/>
            <person name="Yang L."/>
            <person name="Song C."/>
            <person name="Wang M."/>
            <person name="Shi J."/>
            <person name="Liu G."/>
            <person name="Liu J."/>
            <person name="Zhou H."/>
            <person name="Zhou W."/>
            <person name="Yu Q."/>
            <person name="An N."/>
            <person name="Chen Y."/>
            <person name="Cai Q."/>
            <person name="Wang B."/>
            <person name="Liu B."/>
            <person name="Min J."/>
            <person name="Huang Y."/>
            <person name="Wu H."/>
            <person name="Li Z."/>
            <person name="Zhang Y."/>
            <person name="Yin Y."/>
            <person name="Song W."/>
            <person name="Jiang J."/>
            <person name="Jackson S.A."/>
            <person name="Wing R.A."/>
            <person name="Wang J."/>
            <person name="Chen M."/>
        </authorList>
    </citation>
    <scope>NUCLEOTIDE SEQUENCE [LARGE SCALE GENOMIC DNA]</scope>
    <source>
        <strain evidence="2">cv. IRGC 101232</strain>
    </source>
</reference>
<organism evidence="2">
    <name type="scientific">Oryza brachyantha</name>
    <name type="common">malo sina</name>
    <dbReference type="NCBI Taxonomy" id="4533"/>
    <lineage>
        <taxon>Eukaryota</taxon>
        <taxon>Viridiplantae</taxon>
        <taxon>Streptophyta</taxon>
        <taxon>Embryophyta</taxon>
        <taxon>Tracheophyta</taxon>
        <taxon>Spermatophyta</taxon>
        <taxon>Magnoliopsida</taxon>
        <taxon>Liliopsida</taxon>
        <taxon>Poales</taxon>
        <taxon>Poaceae</taxon>
        <taxon>BOP clade</taxon>
        <taxon>Oryzoideae</taxon>
        <taxon>Oryzeae</taxon>
        <taxon>Oryzinae</taxon>
        <taxon>Oryza</taxon>
    </lineage>
</organism>
<dbReference type="Gene3D" id="3.90.180.10">
    <property type="entry name" value="Medium-chain alcohol dehydrogenases, catalytic domain"/>
    <property type="match status" value="1"/>
</dbReference>
<evidence type="ECO:0000313" key="2">
    <source>
        <dbReference type="EnsemblPlants" id="OB12G10100.1"/>
    </source>
</evidence>
<dbReference type="AlphaFoldDB" id="J3NAK2"/>
<keyword evidence="1" id="KW-1133">Transmembrane helix</keyword>
<dbReference type="Proteomes" id="UP000006038">
    <property type="component" value="Chromosome 12"/>
</dbReference>
<keyword evidence="3" id="KW-1185">Reference proteome</keyword>
<dbReference type="STRING" id="4533.J3NAK2"/>
<feature type="transmembrane region" description="Helical" evidence="1">
    <location>
        <begin position="49"/>
        <end position="68"/>
    </location>
</feature>
<sequence>PIPPSFSTWQTYIVKSANAWHRVRAYVPPHYPTTVTINQLTALKMLHDFVSLTLGVAALPLSNFYVMLGTLMLMHVSLFCT</sequence>
<dbReference type="Gene3D" id="3.40.50.720">
    <property type="entry name" value="NAD(P)-binding Rossmann-like Domain"/>
    <property type="match status" value="1"/>
</dbReference>
<dbReference type="HOGENOM" id="CLU_2580881_0_0_1"/>